<evidence type="ECO:0000313" key="2">
    <source>
        <dbReference type="EMBL" id="EQD39149.1"/>
    </source>
</evidence>
<dbReference type="GO" id="GO:0003964">
    <property type="term" value="F:RNA-directed DNA polymerase activity"/>
    <property type="evidence" value="ECO:0007669"/>
    <property type="project" value="UniProtKB-KW"/>
</dbReference>
<gene>
    <name evidence="2" type="ORF">B1A_16994</name>
</gene>
<dbReference type="CDD" id="cd01651">
    <property type="entry name" value="RT_G2_intron"/>
    <property type="match status" value="1"/>
</dbReference>
<comment type="caution">
    <text evidence="2">The sequence shown here is derived from an EMBL/GenBank/DDBJ whole genome shotgun (WGS) entry which is preliminary data.</text>
</comment>
<keyword evidence="2" id="KW-0808">Transferase</keyword>
<dbReference type="PANTHER" id="PTHR34047:SF8">
    <property type="entry name" value="PROTEIN YKFC"/>
    <property type="match status" value="1"/>
</dbReference>
<evidence type="ECO:0000259" key="1">
    <source>
        <dbReference type="Pfam" id="PF00078"/>
    </source>
</evidence>
<organism evidence="2">
    <name type="scientific">mine drainage metagenome</name>
    <dbReference type="NCBI Taxonomy" id="410659"/>
    <lineage>
        <taxon>unclassified sequences</taxon>
        <taxon>metagenomes</taxon>
        <taxon>ecological metagenomes</taxon>
    </lineage>
</organism>
<dbReference type="InterPro" id="IPR051083">
    <property type="entry name" value="GrpII_Intron_Splice-Mob/Def"/>
</dbReference>
<proteinExistence type="predicted"/>
<dbReference type="SUPFAM" id="SSF56672">
    <property type="entry name" value="DNA/RNA polymerases"/>
    <property type="match status" value="1"/>
</dbReference>
<dbReference type="EMBL" id="AUZX01012494">
    <property type="protein sequence ID" value="EQD39149.1"/>
    <property type="molecule type" value="Genomic_DNA"/>
</dbReference>
<dbReference type="EC" id="2.7.7.49" evidence="2"/>
<dbReference type="PANTHER" id="PTHR34047">
    <property type="entry name" value="NUCLEAR INTRON MATURASE 1, MITOCHONDRIAL-RELATED"/>
    <property type="match status" value="1"/>
</dbReference>
<reference evidence="2" key="1">
    <citation type="submission" date="2013-08" db="EMBL/GenBank/DDBJ databases">
        <authorList>
            <person name="Mendez C."/>
            <person name="Richter M."/>
            <person name="Ferrer M."/>
            <person name="Sanchez J."/>
        </authorList>
    </citation>
    <scope>NUCLEOTIDE SEQUENCE</scope>
</reference>
<protein>
    <submittedName>
        <fullName evidence="2">RNA-directed DNA polymerase (Reverse transcriptase)</fullName>
        <ecNumber evidence="2">2.7.7.49</ecNumber>
    </submittedName>
</protein>
<reference evidence="2" key="2">
    <citation type="journal article" date="2014" name="ISME J.">
        <title>Microbial stratification in low pH oxic and suboxic macroscopic growths along an acid mine drainage.</title>
        <authorList>
            <person name="Mendez-Garcia C."/>
            <person name="Mesa V."/>
            <person name="Sprenger R.R."/>
            <person name="Richter M."/>
            <person name="Diez M.S."/>
            <person name="Solano J."/>
            <person name="Bargiela R."/>
            <person name="Golyshina O.V."/>
            <person name="Manteca A."/>
            <person name="Ramos J.L."/>
            <person name="Gallego J.R."/>
            <person name="Llorente I."/>
            <person name="Martins Dos Santos V.A."/>
            <person name="Jensen O.N."/>
            <person name="Pelaez A.I."/>
            <person name="Sanchez J."/>
            <person name="Ferrer M."/>
        </authorList>
    </citation>
    <scope>NUCLEOTIDE SEQUENCE</scope>
</reference>
<keyword evidence="2" id="KW-0695">RNA-directed DNA polymerase</keyword>
<accession>T1ADV7</accession>
<feature type="domain" description="Reverse transcriptase" evidence="1">
    <location>
        <begin position="97"/>
        <end position="221"/>
    </location>
</feature>
<dbReference type="InterPro" id="IPR043502">
    <property type="entry name" value="DNA/RNA_pol_sf"/>
</dbReference>
<dbReference type="AlphaFoldDB" id="T1ADV7"/>
<keyword evidence="2" id="KW-0548">Nucleotidyltransferase</keyword>
<sequence>MQNIERYHKLHELREKLDHAAKADENRRLYTIKDKVYREDVLRCSCESVKSNKGSSGIDAQTIDDIIEYGEERFLSQLSEDIRTGKYRAKDIKRIYIPKKKGKLRALGIPVVRDRIVQDAVKLIIEPIFEADFQEFSYGFRSGRSTQNVRKEIQKFINYGCTNTYDADIKGYFDNINHGILMELIERRIADGYVLKLIRAWLKASIIENEVRTESLNGTPQ</sequence>
<dbReference type="InterPro" id="IPR000477">
    <property type="entry name" value="RT_dom"/>
</dbReference>
<dbReference type="Pfam" id="PF00078">
    <property type="entry name" value="RVT_1"/>
    <property type="match status" value="1"/>
</dbReference>
<feature type="non-terminal residue" evidence="2">
    <location>
        <position position="221"/>
    </location>
</feature>
<name>T1ADV7_9ZZZZ</name>